<protein>
    <submittedName>
        <fullName evidence="2">Uncharacterized protein</fullName>
    </submittedName>
</protein>
<name>A0A0V1KJZ8_9BILA</name>
<evidence type="ECO:0000313" key="2">
    <source>
        <dbReference type="EMBL" id="KRZ47604.1"/>
    </source>
</evidence>
<dbReference type="Proteomes" id="UP000054721">
    <property type="component" value="Unassembled WGS sequence"/>
</dbReference>
<evidence type="ECO:0000313" key="3">
    <source>
        <dbReference type="EMBL" id="KRZ47882.1"/>
    </source>
</evidence>
<dbReference type="AlphaFoldDB" id="A0A0V1KJZ8"/>
<comment type="caution">
    <text evidence="2">The sequence shown here is derived from an EMBL/GenBank/DDBJ whole genome shotgun (WGS) entry which is preliminary data.</text>
</comment>
<evidence type="ECO:0000313" key="4">
    <source>
        <dbReference type="Proteomes" id="UP000054721"/>
    </source>
</evidence>
<sequence length="114" mass="13439">MRRNVKHIFFVEQHTFSSTFDIELPVDLGFGQTVSERQRCSDSVSQACQLPSSIEGIVFSADPGSMINYWNLSEEYWNVLPDTIVYDYQSKNREQLPQFVHYHSSRHFRYCHDL</sequence>
<dbReference type="EMBL" id="JYDW01000532">
    <property type="protein sequence ID" value="KRZ47882.1"/>
    <property type="molecule type" value="Genomic_DNA"/>
</dbReference>
<keyword evidence="4" id="KW-1185">Reference proteome</keyword>
<gene>
    <name evidence="1" type="ORF">T02_1285</name>
    <name evidence="2" type="ORF">T02_213</name>
    <name evidence="3" type="ORF">T02_5136</name>
</gene>
<reference evidence="2 4" key="1">
    <citation type="submission" date="2015-05" db="EMBL/GenBank/DDBJ databases">
        <title>Evolution of Trichinella species and genotypes.</title>
        <authorList>
            <person name="Korhonen P.K."/>
            <person name="Edoardo P."/>
            <person name="Giuseppe L.R."/>
            <person name="Gasser R.B."/>
        </authorList>
    </citation>
    <scope>NUCLEOTIDE SEQUENCE [LARGE SCALE GENOMIC DNA]</scope>
    <source>
        <strain evidence="2">ISS10</strain>
    </source>
</reference>
<proteinExistence type="predicted"/>
<evidence type="ECO:0000313" key="1">
    <source>
        <dbReference type="EMBL" id="KRZ47527.1"/>
    </source>
</evidence>
<accession>A0A0V1KJZ8</accession>
<organism evidence="2 4">
    <name type="scientific">Trichinella nativa</name>
    <dbReference type="NCBI Taxonomy" id="6335"/>
    <lineage>
        <taxon>Eukaryota</taxon>
        <taxon>Metazoa</taxon>
        <taxon>Ecdysozoa</taxon>
        <taxon>Nematoda</taxon>
        <taxon>Enoplea</taxon>
        <taxon>Dorylaimia</taxon>
        <taxon>Trichinellida</taxon>
        <taxon>Trichinellidae</taxon>
        <taxon>Trichinella</taxon>
    </lineage>
</organism>
<dbReference type="EMBL" id="JYDW01000715">
    <property type="protein sequence ID" value="KRZ47527.1"/>
    <property type="molecule type" value="Genomic_DNA"/>
</dbReference>
<dbReference type="EMBL" id="JYDW01000658">
    <property type="protein sequence ID" value="KRZ47604.1"/>
    <property type="molecule type" value="Genomic_DNA"/>
</dbReference>